<dbReference type="InterPro" id="IPR050745">
    <property type="entry name" value="Multifunctional_regulatory"/>
</dbReference>
<reference evidence="3 4" key="1">
    <citation type="submission" date="2023-01" db="EMBL/GenBank/DDBJ databases">
        <title>Analysis of 21 Apiospora genomes using comparative genomics revels a genus with tremendous synthesis potential of carbohydrate active enzymes and secondary metabolites.</title>
        <authorList>
            <person name="Sorensen T."/>
        </authorList>
    </citation>
    <scope>NUCLEOTIDE SEQUENCE [LARGE SCALE GENOMIC DNA]</scope>
    <source>
        <strain evidence="3 4">CBS 114990</strain>
    </source>
</reference>
<keyword evidence="1" id="KW-0677">Repeat</keyword>
<dbReference type="PANTHER" id="PTHR24189">
    <property type="entry name" value="MYOTROPHIN"/>
    <property type="match status" value="1"/>
</dbReference>
<dbReference type="SUPFAM" id="SSF48403">
    <property type="entry name" value="Ankyrin repeat"/>
    <property type="match status" value="1"/>
</dbReference>
<protein>
    <recommendedName>
        <fullName evidence="5">Ankyrin repeat protein</fullName>
    </recommendedName>
</protein>
<evidence type="ECO:0000256" key="2">
    <source>
        <dbReference type="ARBA" id="ARBA00023043"/>
    </source>
</evidence>
<proteinExistence type="predicted"/>
<keyword evidence="4" id="KW-1185">Reference proteome</keyword>
<dbReference type="GeneID" id="92045580"/>
<dbReference type="EMBL" id="JAQQWN010000006">
    <property type="protein sequence ID" value="KAK8080387.1"/>
    <property type="molecule type" value="Genomic_DNA"/>
</dbReference>
<evidence type="ECO:0008006" key="5">
    <source>
        <dbReference type="Google" id="ProtNLM"/>
    </source>
</evidence>
<name>A0ABR1WA83_9PEZI</name>
<evidence type="ECO:0000313" key="3">
    <source>
        <dbReference type="EMBL" id="KAK8080387.1"/>
    </source>
</evidence>
<dbReference type="InterPro" id="IPR002110">
    <property type="entry name" value="Ankyrin_rpt"/>
</dbReference>
<dbReference type="SMART" id="SM00248">
    <property type="entry name" value="ANK"/>
    <property type="match status" value="2"/>
</dbReference>
<dbReference type="Gene3D" id="1.25.40.20">
    <property type="entry name" value="Ankyrin repeat-containing domain"/>
    <property type="match status" value="2"/>
</dbReference>
<organism evidence="3 4">
    <name type="scientific">Apiospora hydei</name>
    <dbReference type="NCBI Taxonomy" id="1337664"/>
    <lineage>
        <taxon>Eukaryota</taxon>
        <taxon>Fungi</taxon>
        <taxon>Dikarya</taxon>
        <taxon>Ascomycota</taxon>
        <taxon>Pezizomycotina</taxon>
        <taxon>Sordariomycetes</taxon>
        <taxon>Xylariomycetidae</taxon>
        <taxon>Amphisphaeriales</taxon>
        <taxon>Apiosporaceae</taxon>
        <taxon>Apiospora</taxon>
    </lineage>
</organism>
<evidence type="ECO:0000256" key="1">
    <source>
        <dbReference type="ARBA" id="ARBA00022737"/>
    </source>
</evidence>
<sequence>MCPCGSLSLFRSSSRPNSFKYKLIEDKQQLMREEEIRRIEALYADLPPLPPKVPQPDYLIQGQPAYNQDKGSLAFYLACAAGNLPEVRDYIENAHPSHADRQFGLEKAAHAFQIETVRYPMQERSTRIHTRVFQRYDAAGQASQMILNSKCPNVTKYIFGDQQLRTRRPITRLATTNLFASGCSNAELTRYLDSIFQTDLNKVDGVTQNIFASGSPRLLELLQLFLDNGWHPNQVLGPHQEVALHHVQCVQDINILKLLLDHGADPTIARKGPLTLLLHYFPHLAPVQRKSGDILDMAAKLRLEYGRALHCLIEFDPPTGAAVDPARFEMAEHLLRNGEDIDGYRFMAGAIRRRSSMTIGVSFKATPLSHAKGCQDWDFVEWLLEKGADPQACNGRAFDERDACHYGKPYRMAFEECQARLSDFIQKVKGKTGES</sequence>
<dbReference type="RefSeq" id="XP_066667862.1">
    <property type="nucleotide sequence ID" value="XM_066812520.1"/>
</dbReference>
<dbReference type="PANTHER" id="PTHR24189:SF50">
    <property type="entry name" value="ANKYRIN REPEAT AND SOCS BOX PROTEIN 2"/>
    <property type="match status" value="1"/>
</dbReference>
<dbReference type="Proteomes" id="UP001433268">
    <property type="component" value="Unassembled WGS sequence"/>
</dbReference>
<gene>
    <name evidence="3" type="ORF">PG997_008205</name>
</gene>
<evidence type="ECO:0000313" key="4">
    <source>
        <dbReference type="Proteomes" id="UP001433268"/>
    </source>
</evidence>
<dbReference type="InterPro" id="IPR036770">
    <property type="entry name" value="Ankyrin_rpt-contain_sf"/>
</dbReference>
<accession>A0ABR1WA83</accession>
<comment type="caution">
    <text evidence="3">The sequence shown here is derived from an EMBL/GenBank/DDBJ whole genome shotgun (WGS) entry which is preliminary data.</text>
</comment>
<keyword evidence="2" id="KW-0040">ANK repeat</keyword>